<feature type="non-terminal residue" evidence="2">
    <location>
        <position position="42"/>
    </location>
</feature>
<evidence type="ECO:0000313" key="3">
    <source>
        <dbReference type="Proteomes" id="UP000287033"/>
    </source>
</evidence>
<reference evidence="2 3" key="1">
    <citation type="journal article" date="2018" name="Nat. Ecol. Evol.">
        <title>Shark genomes provide insights into elasmobranch evolution and the origin of vertebrates.</title>
        <authorList>
            <person name="Hara Y"/>
            <person name="Yamaguchi K"/>
            <person name="Onimaru K"/>
            <person name="Kadota M"/>
            <person name="Koyanagi M"/>
            <person name="Keeley SD"/>
            <person name="Tatsumi K"/>
            <person name="Tanaka K"/>
            <person name="Motone F"/>
            <person name="Kageyama Y"/>
            <person name="Nozu R"/>
            <person name="Adachi N"/>
            <person name="Nishimura O"/>
            <person name="Nakagawa R"/>
            <person name="Tanegashima C"/>
            <person name="Kiyatake I"/>
            <person name="Matsumoto R"/>
            <person name="Murakumo K"/>
            <person name="Nishida K"/>
            <person name="Terakita A"/>
            <person name="Kuratani S"/>
            <person name="Sato K"/>
            <person name="Hyodo S Kuraku.S."/>
        </authorList>
    </citation>
    <scope>NUCLEOTIDE SEQUENCE [LARGE SCALE GENOMIC DNA]</scope>
</reference>
<proteinExistence type="predicted"/>
<accession>A0A401TT72</accession>
<keyword evidence="3" id="KW-1185">Reference proteome</keyword>
<dbReference type="Proteomes" id="UP000287033">
    <property type="component" value="Unassembled WGS sequence"/>
</dbReference>
<evidence type="ECO:0000313" key="2">
    <source>
        <dbReference type="EMBL" id="GCC45844.1"/>
    </source>
</evidence>
<dbReference type="AlphaFoldDB" id="A0A401TT72"/>
<name>A0A401TT72_CHIPU</name>
<evidence type="ECO:0000256" key="1">
    <source>
        <dbReference type="SAM" id="MobiDB-lite"/>
    </source>
</evidence>
<protein>
    <submittedName>
        <fullName evidence="2">Uncharacterized protein</fullName>
    </submittedName>
</protein>
<feature type="compositionally biased region" description="Basic and acidic residues" evidence="1">
    <location>
        <begin position="1"/>
        <end position="10"/>
    </location>
</feature>
<organism evidence="2 3">
    <name type="scientific">Chiloscyllium punctatum</name>
    <name type="common">Brownbanded bambooshark</name>
    <name type="synonym">Hemiscyllium punctatum</name>
    <dbReference type="NCBI Taxonomy" id="137246"/>
    <lineage>
        <taxon>Eukaryota</taxon>
        <taxon>Metazoa</taxon>
        <taxon>Chordata</taxon>
        <taxon>Craniata</taxon>
        <taxon>Vertebrata</taxon>
        <taxon>Chondrichthyes</taxon>
        <taxon>Elasmobranchii</taxon>
        <taxon>Galeomorphii</taxon>
        <taxon>Galeoidea</taxon>
        <taxon>Orectolobiformes</taxon>
        <taxon>Hemiscylliidae</taxon>
        <taxon>Chiloscyllium</taxon>
    </lineage>
</organism>
<feature type="compositionally biased region" description="Polar residues" evidence="1">
    <location>
        <begin position="11"/>
        <end position="20"/>
    </location>
</feature>
<feature type="region of interest" description="Disordered" evidence="1">
    <location>
        <begin position="1"/>
        <end position="30"/>
    </location>
</feature>
<gene>
    <name evidence="2" type="ORF">chiPu_0030176</name>
</gene>
<dbReference type="EMBL" id="BEZZ01176459">
    <property type="protein sequence ID" value="GCC45844.1"/>
    <property type="molecule type" value="Genomic_DNA"/>
</dbReference>
<sequence>MPTHVTRREVVQTSPTSGASGPSFRPLPPQSRVVASVGFARR</sequence>
<comment type="caution">
    <text evidence="2">The sequence shown here is derived from an EMBL/GenBank/DDBJ whole genome shotgun (WGS) entry which is preliminary data.</text>
</comment>